<comment type="caution">
    <text evidence="1">The sequence shown here is derived from an EMBL/GenBank/DDBJ whole genome shotgun (WGS) entry which is preliminary data.</text>
</comment>
<dbReference type="Pfam" id="PF14091">
    <property type="entry name" value="DUF4269"/>
    <property type="match status" value="1"/>
</dbReference>
<name>A0A084J8U0_9CLOT</name>
<dbReference type="Proteomes" id="UP000028542">
    <property type="component" value="Unassembled WGS sequence"/>
</dbReference>
<dbReference type="eggNOG" id="COG0537">
    <property type="taxonomic scope" value="Bacteria"/>
</dbReference>
<gene>
    <name evidence="1" type="ORF">IO99_15795</name>
</gene>
<sequence length="192" mass="22475">MNNKDFININYLKHGNKKQQNSYKVLKALDIFNVLRKFNPILVGTIPINIDIENSDLDIVCEVYDFKEFQKIVEDRYSMFSKFHISNNSTDNETILTVNFYVEDIEIEIYAQSLDSCKQNGYRHMVVEDRILRLGGERTREEVVILKKNGLKTEPAFAKHLGLDGNPYDELLKLEEYSDKKIKDMLDNIRNS</sequence>
<accession>A0A084J8U0</accession>
<organism evidence="1 2">
    <name type="scientific">Clostridium sulfidigenes</name>
    <dbReference type="NCBI Taxonomy" id="318464"/>
    <lineage>
        <taxon>Bacteria</taxon>
        <taxon>Bacillati</taxon>
        <taxon>Bacillota</taxon>
        <taxon>Clostridia</taxon>
        <taxon>Eubacteriales</taxon>
        <taxon>Clostridiaceae</taxon>
        <taxon>Clostridium</taxon>
    </lineage>
</organism>
<dbReference type="EMBL" id="JPMD01000038">
    <property type="protein sequence ID" value="KEZ85374.1"/>
    <property type="molecule type" value="Genomic_DNA"/>
</dbReference>
<dbReference type="STRING" id="318464.IO99_15795"/>
<proteinExistence type="predicted"/>
<dbReference type="AlphaFoldDB" id="A0A084J8U0"/>
<protein>
    <recommendedName>
        <fullName evidence="3">DUF4269 domain-containing protein</fullName>
    </recommendedName>
</protein>
<keyword evidence="2" id="KW-1185">Reference proteome</keyword>
<reference evidence="1 2" key="1">
    <citation type="submission" date="2014-07" db="EMBL/GenBank/DDBJ databases">
        <title>Draft genome of Clostridium sulfidigenes 113A isolated from sediments associated with methane hydrate from Krishna Godavari basin.</title>
        <authorList>
            <person name="Honkalas V.S."/>
            <person name="Dabir A.P."/>
            <person name="Arora P."/>
            <person name="Dhakephalkar P.K."/>
        </authorList>
    </citation>
    <scope>NUCLEOTIDE SEQUENCE [LARGE SCALE GENOMIC DNA]</scope>
    <source>
        <strain evidence="1 2">113A</strain>
    </source>
</reference>
<evidence type="ECO:0008006" key="3">
    <source>
        <dbReference type="Google" id="ProtNLM"/>
    </source>
</evidence>
<evidence type="ECO:0000313" key="1">
    <source>
        <dbReference type="EMBL" id="KEZ85374.1"/>
    </source>
</evidence>
<dbReference type="RefSeq" id="WP_035134887.1">
    <property type="nucleotide sequence ID" value="NZ_JPMD01000038.1"/>
</dbReference>
<evidence type="ECO:0000313" key="2">
    <source>
        <dbReference type="Proteomes" id="UP000028542"/>
    </source>
</evidence>
<dbReference type="InterPro" id="IPR025365">
    <property type="entry name" value="DUF4269"/>
</dbReference>